<dbReference type="RefSeq" id="WP_145210083.1">
    <property type="nucleotide sequence ID" value="NZ_CP036269.1"/>
</dbReference>
<name>A0A517R8Z8_9PLAN</name>
<accession>A0A517R8Z8</accession>
<evidence type="ECO:0000256" key="1">
    <source>
        <dbReference type="SAM" id="MobiDB-lite"/>
    </source>
</evidence>
<proteinExistence type="predicted"/>
<evidence type="ECO:0000313" key="2">
    <source>
        <dbReference type="EMBL" id="QDT40328.1"/>
    </source>
</evidence>
<dbReference type="EMBL" id="CP036269">
    <property type="protein sequence ID" value="QDT40328.1"/>
    <property type="molecule type" value="Genomic_DNA"/>
</dbReference>
<sequence>MPGEHASERADHFWKRALPGLMRHHPVTSGKPLGGGLAVACPVHRSPESQAGANRHPPQMPVD</sequence>
<evidence type="ECO:0000313" key="3">
    <source>
        <dbReference type="Proteomes" id="UP000317171"/>
    </source>
</evidence>
<organism evidence="2 3">
    <name type="scientific">Gimesia alba</name>
    <dbReference type="NCBI Taxonomy" id="2527973"/>
    <lineage>
        <taxon>Bacteria</taxon>
        <taxon>Pseudomonadati</taxon>
        <taxon>Planctomycetota</taxon>
        <taxon>Planctomycetia</taxon>
        <taxon>Planctomycetales</taxon>
        <taxon>Planctomycetaceae</taxon>
        <taxon>Gimesia</taxon>
    </lineage>
</organism>
<reference evidence="2 3" key="1">
    <citation type="submission" date="2019-02" db="EMBL/GenBank/DDBJ databases">
        <title>Deep-cultivation of Planctomycetes and their phenomic and genomic characterization uncovers novel biology.</title>
        <authorList>
            <person name="Wiegand S."/>
            <person name="Jogler M."/>
            <person name="Boedeker C."/>
            <person name="Pinto D."/>
            <person name="Vollmers J."/>
            <person name="Rivas-Marin E."/>
            <person name="Kohn T."/>
            <person name="Peeters S.H."/>
            <person name="Heuer A."/>
            <person name="Rast P."/>
            <person name="Oberbeckmann S."/>
            <person name="Bunk B."/>
            <person name="Jeske O."/>
            <person name="Meyerdierks A."/>
            <person name="Storesund J.E."/>
            <person name="Kallscheuer N."/>
            <person name="Luecker S."/>
            <person name="Lage O.M."/>
            <person name="Pohl T."/>
            <person name="Merkel B.J."/>
            <person name="Hornburger P."/>
            <person name="Mueller R.-W."/>
            <person name="Bruemmer F."/>
            <person name="Labrenz M."/>
            <person name="Spormann A.M."/>
            <person name="Op den Camp H."/>
            <person name="Overmann J."/>
            <person name="Amann R."/>
            <person name="Jetten M.S.M."/>
            <person name="Mascher T."/>
            <person name="Medema M.H."/>
            <person name="Devos D.P."/>
            <person name="Kaster A.-K."/>
            <person name="Ovreas L."/>
            <person name="Rohde M."/>
            <person name="Galperin M.Y."/>
            <person name="Jogler C."/>
        </authorList>
    </citation>
    <scope>NUCLEOTIDE SEQUENCE [LARGE SCALE GENOMIC DNA]</scope>
    <source>
        <strain evidence="2 3">Pan241w</strain>
    </source>
</reference>
<gene>
    <name evidence="2" type="ORF">Pan241w_03840</name>
</gene>
<dbReference type="Proteomes" id="UP000317171">
    <property type="component" value="Chromosome"/>
</dbReference>
<protein>
    <submittedName>
        <fullName evidence="2">Uncharacterized protein</fullName>
    </submittedName>
</protein>
<dbReference type="KEGG" id="gaz:Pan241w_03840"/>
<dbReference type="AlphaFoldDB" id="A0A517R8Z8"/>
<feature type="region of interest" description="Disordered" evidence="1">
    <location>
        <begin position="38"/>
        <end position="63"/>
    </location>
</feature>
<keyword evidence="3" id="KW-1185">Reference proteome</keyword>